<dbReference type="Pfam" id="PF02793">
    <property type="entry name" value="HRM"/>
    <property type="match status" value="1"/>
</dbReference>
<reference evidence="3 4" key="1">
    <citation type="submission" date="2024-11" db="EMBL/GenBank/DDBJ databases">
        <title>Adaptive evolution of stress response genes in parasites aligns with host niche diversity.</title>
        <authorList>
            <person name="Hahn C."/>
            <person name="Resl P."/>
        </authorList>
    </citation>
    <scope>NUCLEOTIDE SEQUENCE [LARGE SCALE GENOMIC DNA]</scope>
    <source>
        <strain evidence="3">EGGRZ-B1_66</strain>
        <tissue evidence="3">Body</tissue>
    </source>
</reference>
<keyword evidence="1" id="KW-0472">Membrane</keyword>
<dbReference type="InterPro" id="IPR050332">
    <property type="entry name" value="GPCR_2"/>
</dbReference>
<keyword evidence="1" id="KW-1133">Transmembrane helix</keyword>
<dbReference type="InterPro" id="IPR001879">
    <property type="entry name" value="GPCR_2_extracellular_dom"/>
</dbReference>
<feature type="domain" description="G-protein coupled receptors family 2 profile 1" evidence="2">
    <location>
        <begin position="96"/>
        <end position="180"/>
    </location>
</feature>
<comment type="caution">
    <text evidence="3">The sequence shown here is derived from an EMBL/GenBank/DDBJ whole genome shotgun (WGS) entry which is preliminary data.</text>
</comment>
<organism evidence="3 4">
    <name type="scientific">Cichlidogyrus casuarinus</name>
    <dbReference type="NCBI Taxonomy" id="1844966"/>
    <lineage>
        <taxon>Eukaryota</taxon>
        <taxon>Metazoa</taxon>
        <taxon>Spiralia</taxon>
        <taxon>Lophotrochozoa</taxon>
        <taxon>Platyhelminthes</taxon>
        <taxon>Monogenea</taxon>
        <taxon>Monopisthocotylea</taxon>
        <taxon>Dactylogyridea</taxon>
        <taxon>Ancyrocephalidae</taxon>
        <taxon>Cichlidogyrus</taxon>
    </lineage>
</organism>
<name>A0ABD2PXZ3_9PLAT</name>
<feature type="transmembrane region" description="Helical" evidence="1">
    <location>
        <begin position="203"/>
        <end position="226"/>
    </location>
</feature>
<dbReference type="PROSITE" id="PS50227">
    <property type="entry name" value="G_PROTEIN_RECEP_F2_3"/>
    <property type="match status" value="1"/>
</dbReference>
<proteinExistence type="predicted"/>
<sequence>MPIMVFTEMLGCRGRSGEYLTAGIHSPEEAEFASVSRSEFAFNSCHFCIYFSGFFERETEGHVEITQAEVEACLQRDLKSSCEVSVRTCCQAAIECCIRQVNRNATYRNSDGCPTTWDGISCIDGIQAGAMHSFNCPSYVSMYQTQFQWYHASKNCTTDGVWLRRGVGENSFEYTDYTDCVFGQLNEVISQSNKSKILFQERILTGSLIGFCSLSLLLLLLALIVILSQPSVAYLFCHTLVL</sequence>
<dbReference type="EMBL" id="JBJKFK010002069">
    <property type="protein sequence ID" value="KAL3311682.1"/>
    <property type="molecule type" value="Genomic_DNA"/>
</dbReference>
<dbReference type="PANTHER" id="PTHR45620">
    <property type="entry name" value="PDF RECEPTOR-LIKE PROTEIN-RELATED"/>
    <property type="match status" value="1"/>
</dbReference>
<keyword evidence="1" id="KW-0812">Transmembrane</keyword>
<keyword evidence="4" id="KW-1185">Reference proteome</keyword>
<dbReference type="PANTHER" id="PTHR45620:SF42">
    <property type="entry name" value="G-PROTEIN COUPLED RECEPTOR SEB-2"/>
    <property type="match status" value="1"/>
</dbReference>
<dbReference type="Proteomes" id="UP001626550">
    <property type="component" value="Unassembled WGS sequence"/>
</dbReference>
<evidence type="ECO:0000256" key="1">
    <source>
        <dbReference type="SAM" id="Phobius"/>
    </source>
</evidence>
<dbReference type="SMART" id="SM00008">
    <property type="entry name" value="HormR"/>
    <property type="match status" value="1"/>
</dbReference>
<accession>A0ABD2PXZ3</accession>
<dbReference type="SUPFAM" id="SSF111418">
    <property type="entry name" value="Hormone receptor domain"/>
    <property type="match status" value="1"/>
</dbReference>
<dbReference type="InterPro" id="IPR036445">
    <property type="entry name" value="GPCR_2_extracell_dom_sf"/>
</dbReference>
<dbReference type="AlphaFoldDB" id="A0ABD2PXZ3"/>
<evidence type="ECO:0000313" key="3">
    <source>
        <dbReference type="EMBL" id="KAL3311682.1"/>
    </source>
</evidence>
<dbReference type="Gene3D" id="4.10.1240.10">
    <property type="entry name" value="GPCR, family 2, extracellular hormone receptor domain"/>
    <property type="match status" value="1"/>
</dbReference>
<evidence type="ECO:0000313" key="4">
    <source>
        <dbReference type="Proteomes" id="UP001626550"/>
    </source>
</evidence>
<evidence type="ECO:0000259" key="2">
    <source>
        <dbReference type="PROSITE" id="PS50227"/>
    </source>
</evidence>
<protein>
    <recommendedName>
        <fullName evidence="2">G-protein coupled receptors family 2 profile 1 domain-containing protein</fullName>
    </recommendedName>
</protein>
<gene>
    <name evidence="3" type="ORF">Ciccas_009732</name>
</gene>